<reference evidence="1" key="1">
    <citation type="submission" date="2024-05" db="EMBL/GenBank/DDBJ databases">
        <title>Isolation and characterization of Sporomusa carbonis sp. nov., a carboxydotrophic hydrogenogen in the genus of Sporomusa isolated from a charcoal burning pile.</title>
        <authorList>
            <person name="Boeer T."/>
            <person name="Rosenbaum F."/>
            <person name="Eysell L."/>
            <person name="Mueller V."/>
            <person name="Daniel R."/>
            <person name="Poehlein A."/>
        </authorList>
    </citation>
    <scope>NUCLEOTIDE SEQUENCE [LARGE SCALE GENOMIC DNA]</scope>
    <source>
        <strain evidence="1">DSM 10669</strain>
    </source>
</reference>
<sequence>MKALSDGKAVIQYFNDLYKMLDFDKDITVEELKKAIKDSVYQASSQEIDRGTLNAHVIMTIVNNKTRKNHVRDPYKHERNLFYYPNESNKRVVRKLDHDSPPAGINIYWRDDNCKDALGQCLATEIYSVKST</sequence>
<evidence type="ECO:0000313" key="1">
    <source>
        <dbReference type="EMBL" id="XFO66105.1"/>
    </source>
</evidence>
<dbReference type="EMBL" id="CP155573">
    <property type="protein sequence ID" value="XFO66105.1"/>
    <property type="molecule type" value="Genomic_DNA"/>
</dbReference>
<name>A0ABZ3IKH0_9FIRM</name>
<keyword evidence="2" id="KW-1185">Reference proteome</keyword>
<gene>
    <name evidence="1" type="ORF">SPSIL_022550</name>
</gene>
<dbReference type="Proteomes" id="UP000216752">
    <property type="component" value="Chromosome"/>
</dbReference>
<evidence type="ECO:0000313" key="2">
    <source>
        <dbReference type="Proteomes" id="UP000216752"/>
    </source>
</evidence>
<proteinExistence type="predicted"/>
<dbReference type="RefSeq" id="WP_094605465.1">
    <property type="nucleotide sequence ID" value="NZ_CP155573.1"/>
</dbReference>
<accession>A0ABZ3IKH0</accession>
<protein>
    <submittedName>
        <fullName evidence="1">Uncharacterized protein</fullName>
    </submittedName>
</protein>
<organism evidence="1 2">
    <name type="scientific">Sporomusa silvacetica DSM 10669</name>
    <dbReference type="NCBI Taxonomy" id="1123289"/>
    <lineage>
        <taxon>Bacteria</taxon>
        <taxon>Bacillati</taxon>
        <taxon>Bacillota</taxon>
        <taxon>Negativicutes</taxon>
        <taxon>Selenomonadales</taxon>
        <taxon>Sporomusaceae</taxon>
        <taxon>Sporomusa</taxon>
    </lineage>
</organism>